<protein>
    <submittedName>
        <fullName evidence="2">Uncharacterized protein</fullName>
    </submittedName>
</protein>
<comment type="caution">
    <text evidence="2">The sequence shown here is derived from an EMBL/GenBank/DDBJ whole genome shotgun (WGS) entry which is preliminary data.</text>
</comment>
<organism evidence="2 3">
    <name type="scientific">Psilocybe cyanescens</name>
    <dbReference type="NCBI Taxonomy" id="93625"/>
    <lineage>
        <taxon>Eukaryota</taxon>
        <taxon>Fungi</taxon>
        <taxon>Dikarya</taxon>
        <taxon>Basidiomycota</taxon>
        <taxon>Agaricomycotina</taxon>
        <taxon>Agaricomycetes</taxon>
        <taxon>Agaricomycetidae</taxon>
        <taxon>Agaricales</taxon>
        <taxon>Agaricineae</taxon>
        <taxon>Strophariaceae</taxon>
        <taxon>Psilocybe</taxon>
    </lineage>
</organism>
<evidence type="ECO:0000256" key="1">
    <source>
        <dbReference type="SAM" id="MobiDB-lite"/>
    </source>
</evidence>
<evidence type="ECO:0000313" key="2">
    <source>
        <dbReference type="EMBL" id="PPQ79084.1"/>
    </source>
</evidence>
<gene>
    <name evidence="2" type="ORF">CVT25_002309</name>
</gene>
<feature type="region of interest" description="Disordered" evidence="1">
    <location>
        <begin position="25"/>
        <end position="48"/>
    </location>
</feature>
<keyword evidence="3" id="KW-1185">Reference proteome</keyword>
<dbReference type="EMBL" id="NHYD01003394">
    <property type="protein sequence ID" value="PPQ79084.1"/>
    <property type="molecule type" value="Genomic_DNA"/>
</dbReference>
<dbReference type="InParanoid" id="A0A409WKM3"/>
<evidence type="ECO:0000313" key="3">
    <source>
        <dbReference type="Proteomes" id="UP000283269"/>
    </source>
</evidence>
<accession>A0A409WKM3</accession>
<dbReference type="AlphaFoldDB" id="A0A409WKM3"/>
<dbReference type="Proteomes" id="UP000283269">
    <property type="component" value="Unassembled WGS sequence"/>
</dbReference>
<feature type="compositionally biased region" description="Low complexity" evidence="1">
    <location>
        <begin position="32"/>
        <end position="45"/>
    </location>
</feature>
<reference evidence="2 3" key="1">
    <citation type="journal article" date="2018" name="Evol. Lett.">
        <title>Horizontal gene cluster transfer increased hallucinogenic mushroom diversity.</title>
        <authorList>
            <person name="Reynolds H.T."/>
            <person name="Vijayakumar V."/>
            <person name="Gluck-Thaler E."/>
            <person name="Korotkin H.B."/>
            <person name="Matheny P.B."/>
            <person name="Slot J.C."/>
        </authorList>
    </citation>
    <scope>NUCLEOTIDE SEQUENCE [LARGE SCALE GENOMIC DNA]</scope>
    <source>
        <strain evidence="2 3">2631</strain>
    </source>
</reference>
<proteinExistence type="predicted"/>
<sequence>MFSSSRKMPFVAKFGALLRIFPRSRRSEKPTSNDNSTSTDMDSPNPIITDNGSLLSDPLVLESDVGISSFANPSSTDISSEISTVHNGVVQAVTTCLTVLKPLAGAVPFAGGSIKGVIKCMLEVLKLYEQMNINERDIACLRARLERLTGWLDAVPHTQDPLFSGLNDFLRTNLNKTLSKFTRASETPNFISVCTVENVIKQCSEEIDRALLDFMFMQNLLFLPMMLNIGSYLGQINTRMASTLVPQPSSESGHPALDIPQHFSTNLLNDCIPSVNTVLDQSSSLNDV</sequence>
<name>A0A409WKM3_PSICY</name>
<dbReference type="OrthoDB" id="10625139at2759"/>